<evidence type="ECO:0000313" key="6">
    <source>
        <dbReference type="Proteomes" id="UP000274131"/>
    </source>
</evidence>
<keyword evidence="3" id="KW-0732">Signal</keyword>
<comment type="similarity">
    <text evidence="1">Belongs to the TBCC family.</text>
</comment>
<dbReference type="GO" id="GO:0006892">
    <property type="term" value="P:post-Golgi vesicle-mediated transport"/>
    <property type="evidence" value="ECO:0007669"/>
    <property type="project" value="TreeGrafter"/>
</dbReference>
<evidence type="ECO:0000259" key="4">
    <source>
        <dbReference type="PROSITE" id="PS51329"/>
    </source>
</evidence>
<feature type="signal peptide" evidence="3">
    <location>
        <begin position="1"/>
        <end position="23"/>
    </location>
</feature>
<dbReference type="InterPro" id="IPR012945">
    <property type="entry name" value="Tubulin-bd_cofactor_C_dom"/>
</dbReference>
<dbReference type="GO" id="GO:1990075">
    <property type="term" value="C:periciliary membrane compartment"/>
    <property type="evidence" value="ECO:0007669"/>
    <property type="project" value="TreeGrafter"/>
</dbReference>
<dbReference type="InterPro" id="IPR039093">
    <property type="entry name" value="XRP2"/>
</dbReference>
<dbReference type="Proteomes" id="UP000274131">
    <property type="component" value="Unassembled WGS sequence"/>
</dbReference>
<organism evidence="5 6">
    <name type="scientific">Enterobius vermicularis</name>
    <name type="common">Human pinworm</name>
    <dbReference type="NCBI Taxonomy" id="51028"/>
    <lineage>
        <taxon>Eukaryota</taxon>
        <taxon>Metazoa</taxon>
        <taxon>Ecdysozoa</taxon>
        <taxon>Nematoda</taxon>
        <taxon>Chromadorea</taxon>
        <taxon>Rhabditida</taxon>
        <taxon>Spirurina</taxon>
        <taxon>Oxyuridomorpha</taxon>
        <taxon>Oxyuroidea</taxon>
        <taxon>Oxyuridae</taxon>
        <taxon>Enterobius</taxon>
    </lineage>
</organism>
<dbReference type="OrthoDB" id="194775at2759"/>
<dbReference type="Gene3D" id="2.160.20.70">
    <property type="match status" value="1"/>
</dbReference>
<proteinExistence type="inferred from homology"/>
<dbReference type="Pfam" id="PF07986">
    <property type="entry name" value="TBCC"/>
    <property type="match status" value="1"/>
</dbReference>
<dbReference type="PANTHER" id="PTHR15440">
    <property type="entry name" value="XRP2 PROTEIN"/>
    <property type="match status" value="1"/>
</dbReference>
<reference evidence="5 6" key="1">
    <citation type="submission" date="2018-10" db="EMBL/GenBank/DDBJ databases">
        <authorList>
            <consortium name="Pathogen Informatics"/>
        </authorList>
    </citation>
    <scope>NUCLEOTIDE SEQUENCE [LARGE SCALE GENOMIC DNA]</scope>
</reference>
<evidence type="ECO:0000313" key="5">
    <source>
        <dbReference type="EMBL" id="VDD97884.1"/>
    </source>
</evidence>
<dbReference type="InterPro" id="IPR016098">
    <property type="entry name" value="CAP/MinC_C"/>
</dbReference>
<dbReference type="InterPro" id="IPR006599">
    <property type="entry name" value="CARP_motif"/>
</dbReference>
<protein>
    <recommendedName>
        <fullName evidence="4">C-CAP/cofactor C-like domain-containing protein</fullName>
    </recommendedName>
</protein>
<feature type="domain" description="C-CAP/cofactor C-like" evidence="4">
    <location>
        <begin position="1"/>
        <end position="113"/>
    </location>
</feature>
<dbReference type="AlphaFoldDB" id="A0A3P6JA63"/>
<keyword evidence="6" id="KW-1185">Reference proteome</keyword>
<dbReference type="GO" id="GO:0005096">
    <property type="term" value="F:GTPase activator activity"/>
    <property type="evidence" value="ECO:0007669"/>
    <property type="project" value="InterPro"/>
</dbReference>
<dbReference type="InterPro" id="IPR017901">
    <property type="entry name" value="C-CAP_CF_C-like"/>
</dbReference>
<feature type="chain" id="PRO_5018146241" description="C-CAP/cofactor C-like domain-containing protein" evidence="3">
    <location>
        <begin position="24"/>
        <end position="113"/>
    </location>
</feature>
<evidence type="ECO:0000256" key="1">
    <source>
        <dbReference type="ARBA" id="ARBA00008848"/>
    </source>
</evidence>
<evidence type="ECO:0000256" key="3">
    <source>
        <dbReference type="SAM" id="SignalP"/>
    </source>
</evidence>
<keyword evidence="2" id="KW-0547">Nucleotide-binding</keyword>
<dbReference type="PROSITE" id="PS51329">
    <property type="entry name" value="C_CAP_COFACTOR_C"/>
    <property type="match status" value="1"/>
</dbReference>
<accession>A0A3P6JA63</accession>
<dbReference type="SMART" id="SM00673">
    <property type="entry name" value="CARP"/>
    <property type="match status" value="2"/>
</dbReference>
<gene>
    <name evidence="5" type="ORF">EVEC_LOCUS12635</name>
</gene>
<dbReference type="GO" id="GO:0005929">
    <property type="term" value="C:cilium"/>
    <property type="evidence" value="ECO:0007669"/>
    <property type="project" value="TreeGrafter"/>
</dbReference>
<dbReference type="PANTHER" id="PTHR15440:SF0">
    <property type="entry name" value="PROTEIN XRP2"/>
    <property type="match status" value="1"/>
</dbReference>
<dbReference type="GO" id="GO:0000166">
    <property type="term" value="F:nucleotide binding"/>
    <property type="evidence" value="ECO:0007669"/>
    <property type="project" value="UniProtKB-KW"/>
</dbReference>
<dbReference type="EMBL" id="UXUI01015652">
    <property type="protein sequence ID" value="VDD97884.1"/>
    <property type="molecule type" value="Genomic_DNA"/>
</dbReference>
<name>A0A3P6JA63_ENTVE</name>
<evidence type="ECO:0000256" key="2">
    <source>
        <dbReference type="ARBA" id="ARBA00022741"/>
    </source>
</evidence>
<dbReference type="STRING" id="51028.A0A3P6JA63"/>
<sequence length="113" mass="12779">MIFINVAVFFKDCCILILDYTASVTVDDCDHCLIVTGPSKASVFLRNCENCSVFTPCTQFRTRDCVNIDVFLFCITKPIIETSTAIRFRSLAMYYDCIEGIITSTFASIFYFG</sequence>